<reference evidence="2 3" key="1">
    <citation type="journal article" date="2016" name="Nat. Commun.">
        <title>Thousands of microbial genomes shed light on interconnected biogeochemical processes in an aquifer system.</title>
        <authorList>
            <person name="Anantharaman K."/>
            <person name="Brown C.T."/>
            <person name="Hug L.A."/>
            <person name="Sharon I."/>
            <person name="Castelle C.J."/>
            <person name="Probst A.J."/>
            <person name="Thomas B.C."/>
            <person name="Singh A."/>
            <person name="Wilkins M.J."/>
            <person name="Karaoz U."/>
            <person name="Brodie E.L."/>
            <person name="Williams K.H."/>
            <person name="Hubbard S.S."/>
            <person name="Banfield J.F."/>
        </authorList>
    </citation>
    <scope>NUCLEOTIDE SEQUENCE [LARGE SCALE GENOMIC DNA]</scope>
</reference>
<evidence type="ECO:0000313" key="2">
    <source>
        <dbReference type="EMBL" id="OGN28180.1"/>
    </source>
</evidence>
<feature type="region of interest" description="Disordered" evidence="1">
    <location>
        <begin position="1"/>
        <end position="25"/>
    </location>
</feature>
<accession>A0A1F8GT77</accession>
<feature type="compositionally biased region" description="Basic and acidic residues" evidence="1">
    <location>
        <begin position="1"/>
        <end position="20"/>
    </location>
</feature>
<name>A0A1F8GT77_9BACT</name>
<dbReference type="Proteomes" id="UP000179047">
    <property type="component" value="Unassembled WGS sequence"/>
</dbReference>
<evidence type="ECO:0000313" key="3">
    <source>
        <dbReference type="Proteomes" id="UP000179047"/>
    </source>
</evidence>
<gene>
    <name evidence="2" type="ORF">A3A33_02385</name>
</gene>
<evidence type="ECO:0000256" key="1">
    <source>
        <dbReference type="SAM" id="MobiDB-lite"/>
    </source>
</evidence>
<comment type="caution">
    <text evidence="2">The sequence shown here is derived from an EMBL/GenBank/DDBJ whole genome shotgun (WGS) entry which is preliminary data.</text>
</comment>
<dbReference type="EMBL" id="MGKP01000023">
    <property type="protein sequence ID" value="OGN28180.1"/>
    <property type="molecule type" value="Genomic_DNA"/>
</dbReference>
<proteinExistence type="predicted"/>
<dbReference type="STRING" id="1802701.A3A33_02385"/>
<sequence>MGDKEQLDLFKKPESTEAVDRPVSTRSIEVKPPKCEKCNDLGDWCDCPRAKALKQKENERRYPN</sequence>
<protein>
    <submittedName>
        <fullName evidence="2">Uncharacterized protein</fullName>
    </submittedName>
</protein>
<organism evidence="2 3">
    <name type="scientific">Candidatus Yanofskybacteria bacterium RIFCSPLOWO2_01_FULL_49_25</name>
    <dbReference type="NCBI Taxonomy" id="1802701"/>
    <lineage>
        <taxon>Bacteria</taxon>
        <taxon>Candidatus Yanofskyibacteriota</taxon>
    </lineage>
</organism>
<dbReference type="AlphaFoldDB" id="A0A1F8GT77"/>